<evidence type="ECO:0000313" key="1">
    <source>
        <dbReference type="EMBL" id="OLN26074.1"/>
    </source>
</evidence>
<dbReference type="RefSeq" id="WP_075367372.1">
    <property type="nucleotide sequence ID" value="NZ_MLBF01000089.1"/>
</dbReference>
<dbReference type="EMBL" id="MLBF01000089">
    <property type="protein sequence ID" value="OLN26074.1"/>
    <property type="molecule type" value="Genomic_DNA"/>
</dbReference>
<reference evidence="1 2" key="1">
    <citation type="submission" date="2016-09" db="EMBL/GenBank/DDBJ databases">
        <title>Complete genome of Desulfosporosinus sp. OL.</title>
        <authorList>
            <person name="Mardanov A."/>
            <person name="Beletsky A."/>
            <person name="Panova A."/>
            <person name="Karnachuk O."/>
            <person name="Ravin N."/>
        </authorList>
    </citation>
    <scope>NUCLEOTIDE SEQUENCE [LARGE SCALE GENOMIC DNA]</scope>
    <source>
        <strain evidence="1 2">OL</strain>
    </source>
</reference>
<comment type="caution">
    <text evidence="1">The sequence shown here is derived from an EMBL/GenBank/DDBJ whole genome shotgun (WGS) entry which is preliminary data.</text>
</comment>
<accession>A0A1Q8QFG9</accession>
<dbReference type="AlphaFoldDB" id="A0A1Q8QFG9"/>
<gene>
    <name evidence="1" type="ORF">DSOL_5134</name>
</gene>
<evidence type="ECO:0000313" key="2">
    <source>
        <dbReference type="Proteomes" id="UP000186102"/>
    </source>
</evidence>
<organism evidence="1 2">
    <name type="scientific">Desulfosporosinus metallidurans</name>
    <dbReference type="NCBI Taxonomy" id="1888891"/>
    <lineage>
        <taxon>Bacteria</taxon>
        <taxon>Bacillati</taxon>
        <taxon>Bacillota</taxon>
        <taxon>Clostridia</taxon>
        <taxon>Eubacteriales</taxon>
        <taxon>Desulfitobacteriaceae</taxon>
        <taxon>Desulfosporosinus</taxon>
    </lineage>
</organism>
<keyword evidence="2" id="KW-1185">Reference proteome</keyword>
<name>A0A1Q8QFG9_9FIRM</name>
<dbReference type="STRING" id="1888891.DSOL_5134"/>
<dbReference type="OrthoDB" id="1656051at2"/>
<dbReference type="Proteomes" id="UP000186102">
    <property type="component" value="Unassembled WGS sequence"/>
</dbReference>
<protein>
    <submittedName>
        <fullName evidence="1">Uncharacterized protein</fullName>
    </submittedName>
</protein>
<sequence length="88" mass="9967">MESKLCNNCVDDMSSYVKWLESVIDKRIDGIVGGKYRDKYNDVALLAAALGEAKESLGMKMAKSIVINRYLEYPRHSAFRGALKEYID</sequence>
<proteinExistence type="predicted"/>